<dbReference type="EMBL" id="QXFK01000013">
    <property type="protein sequence ID" value="RIV79965.1"/>
    <property type="molecule type" value="Genomic_DNA"/>
</dbReference>
<dbReference type="SUPFAM" id="SSF53098">
    <property type="entry name" value="Ribonuclease H-like"/>
    <property type="match status" value="1"/>
</dbReference>
<dbReference type="InterPro" id="IPR050900">
    <property type="entry name" value="Transposase_IS3/IS150/IS904"/>
</dbReference>
<dbReference type="Pfam" id="PF13333">
    <property type="entry name" value="rve_2"/>
    <property type="match status" value="1"/>
</dbReference>
<dbReference type="PANTHER" id="PTHR46889">
    <property type="entry name" value="TRANSPOSASE INSF FOR INSERTION SEQUENCE IS3B-RELATED"/>
    <property type="match status" value="1"/>
</dbReference>
<dbReference type="AlphaFoldDB" id="A0A418NKL4"/>
<name>A0A418NKL4_9SPHN</name>
<dbReference type="InterPro" id="IPR048020">
    <property type="entry name" value="Transpos_IS3"/>
</dbReference>
<sequence length="390" mass="44388">MKKTRKRYSAEFKAKVALEAIRGDLTLAELAAKHGIHHTMIAAWKRQAVEGMAGTFSGASDAARAASEAEVEKLHAKIGQLVVERDFLGQSLRSMSVARRRSMIEPAHQRLSIAAQCRLLSISRSSYYYAPVPESEETLALMRVIDAAFLDMPWYGSRQMVRHLRRGGYDVGRRRVRRLMGKMGLSPIYQRPRTSDPHPQHRIYPYLLRKLEIVRPNHVWCADVTYIPMRRGFLYLVAVMDWATRKVLAWRLSNTMDAGFCVAALEEALARFGRPEIFNTDQGSQFTSLAFTSVLRDAEVRISMDGRGRWMDNVFIERLWRSLKYECVYLHAFETGSELRTGLARWITYYNTQRPHSGLAGQTPAEAYGRIDASDHGGHAPHDLMTRLAA</sequence>
<reference evidence="2 3" key="1">
    <citation type="submission" date="2018-08" db="EMBL/GenBank/DDBJ databases">
        <title>Altererythrobacter sp.Ery1 and Ery12, the genome sequencing of novel strains in genus Alterythrobacter.</title>
        <authorList>
            <person name="Cheng H."/>
            <person name="Wu Y.-H."/>
            <person name="Fang C."/>
            <person name="Xu X.-W."/>
        </authorList>
    </citation>
    <scope>NUCLEOTIDE SEQUENCE [LARGE SCALE GENOMIC DNA]</scope>
    <source>
        <strain evidence="2 3">Ery1</strain>
    </source>
</reference>
<dbReference type="NCBIfam" id="NF033516">
    <property type="entry name" value="transpos_IS3"/>
    <property type="match status" value="1"/>
</dbReference>
<dbReference type="GO" id="GO:0043565">
    <property type="term" value="F:sequence-specific DNA binding"/>
    <property type="evidence" value="ECO:0007669"/>
    <property type="project" value="InterPro"/>
</dbReference>
<dbReference type="GO" id="GO:0015074">
    <property type="term" value="P:DNA integration"/>
    <property type="evidence" value="ECO:0007669"/>
    <property type="project" value="InterPro"/>
</dbReference>
<proteinExistence type="predicted"/>
<dbReference type="RefSeq" id="WP_119511980.1">
    <property type="nucleotide sequence ID" value="NZ_QXFK01000013.1"/>
</dbReference>
<dbReference type="Pfam" id="PF00665">
    <property type="entry name" value="rve"/>
    <property type="match status" value="1"/>
</dbReference>
<dbReference type="PROSITE" id="PS50994">
    <property type="entry name" value="INTEGRASE"/>
    <property type="match status" value="1"/>
</dbReference>
<protein>
    <submittedName>
        <fullName evidence="2">IS3 family transposase</fullName>
    </submittedName>
</protein>
<dbReference type="InterPro" id="IPR036388">
    <property type="entry name" value="WH-like_DNA-bd_sf"/>
</dbReference>
<evidence type="ECO:0000313" key="2">
    <source>
        <dbReference type="EMBL" id="RIV79965.1"/>
    </source>
</evidence>
<dbReference type="InterPro" id="IPR001584">
    <property type="entry name" value="Integrase_cat-core"/>
</dbReference>
<dbReference type="InterPro" id="IPR002514">
    <property type="entry name" value="Transposase_8"/>
</dbReference>
<dbReference type="SUPFAM" id="SSF48295">
    <property type="entry name" value="TrpR-like"/>
    <property type="match status" value="1"/>
</dbReference>
<dbReference type="Gene3D" id="3.30.420.10">
    <property type="entry name" value="Ribonuclease H-like superfamily/Ribonuclease H"/>
    <property type="match status" value="1"/>
</dbReference>
<organism evidence="2 3">
    <name type="scientific">Pelagerythrobacter aerophilus</name>
    <dbReference type="NCBI Taxonomy" id="2306995"/>
    <lineage>
        <taxon>Bacteria</taxon>
        <taxon>Pseudomonadati</taxon>
        <taxon>Pseudomonadota</taxon>
        <taxon>Alphaproteobacteria</taxon>
        <taxon>Sphingomonadales</taxon>
        <taxon>Erythrobacteraceae</taxon>
        <taxon>Pelagerythrobacter</taxon>
    </lineage>
</organism>
<gene>
    <name evidence="2" type="ORF">D2V04_03810</name>
</gene>
<dbReference type="InterPro" id="IPR012337">
    <property type="entry name" value="RNaseH-like_sf"/>
</dbReference>
<dbReference type="InterPro" id="IPR025948">
    <property type="entry name" value="HTH-like_dom"/>
</dbReference>
<dbReference type="Pfam" id="PF13276">
    <property type="entry name" value="HTH_21"/>
    <property type="match status" value="1"/>
</dbReference>
<dbReference type="InterPro" id="IPR036397">
    <property type="entry name" value="RNaseH_sf"/>
</dbReference>
<comment type="caution">
    <text evidence="2">The sequence shown here is derived from an EMBL/GenBank/DDBJ whole genome shotgun (WGS) entry which is preliminary data.</text>
</comment>
<dbReference type="Pfam" id="PF01527">
    <property type="entry name" value="HTH_Tnp_1"/>
    <property type="match status" value="1"/>
</dbReference>
<accession>A0A418NKL4</accession>
<keyword evidence="3" id="KW-1185">Reference proteome</keyword>
<feature type="domain" description="Integrase catalytic" evidence="1">
    <location>
        <begin position="212"/>
        <end position="372"/>
    </location>
</feature>
<dbReference type="InterPro" id="IPR010921">
    <property type="entry name" value="Trp_repressor/repl_initiator"/>
</dbReference>
<dbReference type="GO" id="GO:0004803">
    <property type="term" value="F:transposase activity"/>
    <property type="evidence" value="ECO:0007669"/>
    <property type="project" value="InterPro"/>
</dbReference>
<evidence type="ECO:0000313" key="3">
    <source>
        <dbReference type="Proteomes" id="UP000285092"/>
    </source>
</evidence>
<dbReference type="Gene3D" id="1.10.10.10">
    <property type="entry name" value="Winged helix-like DNA-binding domain superfamily/Winged helix DNA-binding domain"/>
    <property type="match status" value="1"/>
</dbReference>
<dbReference type="GO" id="GO:0006313">
    <property type="term" value="P:DNA transposition"/>
    <property type="evidence" value="ECO:0007669"/>
    <property type="project" value="InterPro"/>
</dbReference>
<dbReference type="OrthoDB" id="9803878at2"/>
<dbReference type="Proteomes" id="UP000285092">
    <property type="component" value="Unassembled WGS sequence"/>
</dbReference>
<evidence type="ECO:0000259" key="1">
    <source>
        <dbReference type="PROSITE" id="PS50994"/>
    </source>
</evidence>
<dbReference type="PANTHER" id="PTHR46889:SF4">
    <property type="entry name" value="TRANSPOSASE INSO FOR INSERTION SEQUENCE ELEMENT IS911B-RELATED"/>
    <property type="match status" value="1"/>
</dbReference>